<organism evidence="1">
    <name type="scientific">marine metagenome</name>
    <dbReference type="NCBI Taxonomy" id="408172"/>
    <lineage>
        <taxon>unclassified sequences</taxon>
        <taxon>metagenomes</taxon>
        <taxon>ecological metagenomes</taxon>
    </lineage>
</organism>
<dbReference type="EMBL" id="UINC01163873">
    <property type="protein sequence ID" value="SVD64413.1"/>
    <property type="molecule type" value="Genomic_DNA"/>
</dbReference>
<evidence type="ECO:0008006" key="2">
    <source>
        <dbReference type="Google" id="ProtNLM"/>
    </source>
</evidence>
<gene>
    <name evidence="1" type="ORF">METZ01_LOCUS417267</name>
</gene>
<accession>A0A382X0B9</accession>
<reference evidence="1" key="1">
    <citation type="submission" date="2018-05" db="EMBL/GenBank/DDBJ databases">
        <authorList>
            <person name="Lanie J.A."/>
            <person name="Ng W.-L."/>
            <person name="Kazmierczak K.M."/>
            <person name="Andrzejewski T.M."/>
            <person name="Davidsen T.M."/>
            <person name="Wayne K.J."/>
            <person name="Tettelin H."/>
            <person name="Glass J.I."/>
            <person name="Rusch D."/>
            <person name="Podicherti R."/>
            <person name="Tsui H.-C.T."/>
            <person name="Winkler M.E."/>
        </authorList>
    </citation>
    <scope>NUCLEOTIDE SEQUENCE</scope>
</reference>
<sequence>YSWHEETGADWDLNIAERVLQNAVQELISGSPDSEQAIFCQLGDFLHWDGLQAVTPTAKNILDSDGRFEKLTDIALEACLNVVNLLLGKHKKVHVIMAEGNHDLAGSVWLRLIMKRLFSDNKRVTVEDSPFPYYKFCWGNTFLGFHHGHLSRIKQMPGKFYSEFAAEMGQSEYRYLHTGHLHLKEVIEDAGVVVERHPTLNARDAYGARGFSKTIRAAQAITYGKTGGEISRNVVYPRDK</sequence>
<feature type="non-terminal residue" evidence="1">
    <location>
        <position position="1"/>
    </location>
</feature>
<proteinExistence type="predicted"/>
<dbReference type="AlphaFoldDB" id="A0A382X0B9"/>
<evidence type="ECO:0000313" key="1">
    <source>
        <dbReference type="EMBL" id="SVD64413.1"/>
    </source>
</evidence>
<dbReference type="InterPro" id="IPR029052">
    <property type="entry name" value="Metallo-depent_PP-like"/>
</dbReference>
<dbReference type="SUPFAM" id="SSF56300">
    <property type="entry name" value="Metallo-dependent phosphatases"/>
    <property type="match status" value="1"/>
</dbReference>
<protein>
    <recommendedName>
        <fullName evidence="2">Calcineurin-like phosphoesterase domain-containing protein</fullName>
    </recommendedName>
</protein>
<name>A0A382X0B9_9ZZZZ</name>